<name>A0A1G8K6C7_9FLAO</name>
<organism evidence="1 2">
    <name type="scientific">Winogradskyella thalassocola</name>
    <dbReference type="NCBI Taxonomy" id="262004"/>
    <lineage>
        <taxon>Bacteria</taxon>
        <taxon>Pseudomonadati</taxon>
        <taxon>Bacteroidota</taxon>
        <taxon>Flavobacteriia</taxon>
        <taxon>Flavobacteriales</taxon>
        <taxon>Flavobacteriaceae</taxon>
        <taxon>Winogradskyella</taxon>
    </lineage>
</organism>
<dbReference type="AlphaFoldDB" id="A0A1G8K6C7"/>
<protein>
    <submittedName>
        <fullName evidence="1">Gliding motility-associated protein GldC</fullName>
    </submittedName>
</protein>
<reference evidence="2" key="1">
    <citation type="submission" date="2016-10" db="EMBL/GenBank/DDBJ databases">
        <authorList>
            <person name="Varghese N."/>
            <person name="Submissions S."/>
        </authorList>
    </citation>
    <scope>NUCLEOTIDE SEQUENCE [LARGE SCALE GENOMIC DNA]</scope>
    <source>
        <strain evidence="2">DSM 15363</strain>
    </source>
</reference>
<dbReference type="Pfam" id="PF19937">
    <property type="entry name" value="GldC-like"/>
    <property type="match status" value="1"/>
</dbReference>
<sequence length="111" mass="12925">MSKVIKSKIVLNVELDENRVPEKLNWSAQDGGVDNEEAKAIMLSVWDSNAQETLKIDLWTKDMPVDEMKLFFHQTLVTMSDSFLRATQDEKMTETMKDFCDYFAEKLELKK</sequence>
<dbReference type="Proteomes" id="UP000199492">
    <property type="component" value="Unassembled WGS sequence"/>
</dbReference>
<dbReference type="STRING" id="262004.SAMN04489796_11068"/>
<gene>
    <name evidence="1" type="ORF">SAMN04489796_11068</name>
</gene>
<evidence type="ECO:0000313" key="2">
    <source>
        <dbReference type="Proteomes" id="UP000199492"/>
    </source>
</evidence>
<dbReference type="InterPro" id="IPR019854">
    <property type="entry name" value="Motility-assoc_prot_GldC"/>
</dbReference>
<evidence type="ECO:0000313" key="1">
    <source>
        <dbReference type="EMBL" id="SDI38360.1"/>
    </source>
</evidence>
<accession>A0A1G8K6C7</accession>
<proteinExistence type="predicted"/>
<dbReference type="OrthoDB" id="893422at2"/>
<keyword evidence="2" id="KW-1185">Reference proteome</keyword>
<dbReference type="EMBL" id="FNCZ01000010">
    <property type="protein sequence ID" value="SDI38360.1"/>
    <property type="molecule type" value="Genomic_DNA"/>
</dbReference>
<dbReference type="RefSeq" id="WP_092470389.1">
    <property type="nucleotide sequence ID" value="NZ_FNCZ01000010.1"/>
</dbReference>
<dbReference type="NCBIfam" id="TIGR03515">
    <property type="entry name" value="GldC"/>
    <property type="match status" value="1"/>
</dbReference>